<dbReference type="RefSeq" id="WP_105070343.1">
    <property type="nucleotide sequence ID" value="NZ_MTPW01000001.1"/>
</dbReference>
<proteinExistence type="predicted"/>
<dbReference type="OrthoDB" id="49490at2"/>
<evidence type="ECO:0000313" key="2">
    <source>
        <dbReference type="Proteomes" id="UP000239747"/>
    </source>
</evidence>
<comment type="caution">
    <text evidence="1">The sequence shown here is derived from an EMBL/GenBank/DDBJ whole genome shotgun (WGS) entry which is preliminary data.</text>
</comment>
<dbReference type="AlphaFoldDB" id="A0A2S7U8B5"/>
<dbReference type="EMBL" id="MTPW01000001">
    <property type="protein sequence ID" value="PQJ31198.1"/>
    <property type="molecule type" value="Genomic_DNA"/>
</dbReference>
<name>A0A2S7U8B5_9FLAO</name>
<gene>
    <name evidence="1" type="ORF">BST92_04340</name>
</gene>
<dbReference type="InterPro" id="IPR008928">
    <property type="entry name" value="6-hairpin_glycosidase_sf"/>
</dbReference>
<evidence type="ECO:0000313" key="1">
    <source>
        <dbReference type="EMBL" id="PQJ31198.1"/>
    </source>
</evidence>
<protein>
    <submittedName>
        <fullName evidence="1">Fructofuranosidase/invertase</fullName>
    </submittedName>
</protein>
<dbReference type="GO" id="GO:0005975">
    <property type="term" value="P:carbohydrate metabolic process"/>
    <property type="evidence" value="ECO:0007669"/>
    <property type="project" value="InterPro"/>
</dbReference>
<dbReference type="SUPFAM" id="SSF48208">
    <property type="entry name" value="Six-hairpin glycosidases"/>
    <property type="match status" value="1"/>
</dbReference>
<dbReference type="Proteomes" id="UP000239747">
    <property type="component" value="Unassembled WGS sequence"/>
</dbReference>
<dbReference type="Gene3D" id="1.50.10.10">
    <property type="match status" value="2"/>
</dbReference>
<reference evidence="1 2" key="1">
    <citation type="submission" date="2017-01" db="EMBL/GenBank/DDBJ databases">
        <title>Trade-off between light-utilization and light-protection in marine flavobacteria.</title>
        <authorList>
            <person name="Kumagai Y."/>
            <person name="Yoshizawa S."/>
            <person name="Kogure K."/>
            <person name="Iwasaki W."/>
        </authorList>
    </citation>
    <scope>NUCLEOTIDE SEQUENCE [LARGE SCALE GENOMIC DNA]</scope>
    <source>
        <strain evidence="1 2">KCTC 32109</strain>
    </source>
</reference>
<keyword evidence="2" id="KW-1185">Reference proteome</keyword>
<sequence length="392" mass="44511">MSSNAYIESINLLKKASSPEGFLASALDISNYKRVWARDGVICGLAALASGDEQLIDTFEQTLKTLASHQHGMGTIPSNVAFNGKEVEVSYGGLAGRVDAVTWFIIGVCQLAYYKKDASVVNQYKSHIEKCLALLNAWEFNNKHLIYVPLSGNWADEYITDGYVLYDQLLRLWALKSYNHFENRDEITHKINQIQDQIHVNFIGQSTKEKFHPRAFEAMEKISHLPASFSPSGYKTQFDAFANSLFLLLNIGDSELDGKIFSYSQQLLKDSKLKVLPAFWPPVMEQDEEWSLLKDNCKYEFRNFPFEFHNGGSWPMVNGFYGMALSYQGYKAEAQNLLEHIDFLNAQKEFSFYENFNTKTGEPIGVPKCAWSAAATVMLRQTLNNKFKILVN</sequence>
<accession>A0A2S7U8B5</accession>
<dbReference type="InterPro" id="IPR012341">
    <property type="entry name" value="6hp_glycosidase-like_sf"/>
</dbReference>
<organism evidence="1 2">
    <name type="scientific">Nonlabens arenilitoris</name>
    <dbReference type="NCBI Taxonomy" id="1217969"/>
    <lineage>
        <taxon>Bacteria</taxon>
        <taxon>Pseudomonadati</taxon>
        <taxon>Bacteroidota</taxon>
        <taxon>Flavobacteriia</taxon>
        <taxon>Flavobacteriales</taxon>
        <taxon>Flavobacteriaceae</taxon>
        <taxon>Nonlabens</taxon>
    </lineage>
</organism>